<feature type="domain" description="Pyrroloquinoline quinone-dependent pyranose dehydrogenase beta-propeller" evidence="2">
    <location>
        <begin position="36"/>
        <end position="443"/>
    </location>
</feature>
<feature type="non-terminal residue" evidence="3">
    <location>
        <position position="1"/>
    </location>
</feature>
<dbReference type="SUPFAM" id="SSF50952">
    <property type="entry name" value="Soluble quinoprotein glucose dehydrogenase"/>
    <property type="match status" value="1"/>
</dbReference>
<keyword evidence="4" id="KW-1185">Reference proteome</keyword>
<reference evidence="3" key="1">
    <citation type="submission" date="2020-05" db="EMBL/GenBank/DDBJ databases">
        <title>Phylogenomic resolution of chytrid fungi.</title>
        <authorList>
            <person name="Stajich J.E."/>
            <person name="Amses K."/>
            <person name="Simmons R."/>
            <person name="Seto K."/>
            <person name="Myers J."/>
            <person name="Bonds A."/>
            <person name="Quandt C.A."/>
            <person name="Barry K."/>
            <person name="Liu P."/>
            <person name="Grigoriev I."/>
            <person name="Longcore J.E."/>
            <person name="James T.Y."/>
        </authorList>
    </citation>
    <scope>NUCLEOTIDE SEQUENCE</scope>
    <source>
        <strain evidence="3">JEL0318</strain>
    </source>
</reference>
<proteinExistence type="predicted"/>
<evidence type="ECO:0000313" key="3">
    <source>
        <dbReference type="EMBL" id="KAJ3048570.1"/>
    </source>
</evidence>
<name>A0AAD5S945_9FUNG</name>
<feature type="signal peptide" evidence="1">
    <location>
        <begin position="1"/>
        <end position="24"/>
    </location>
</feature>
<sequence length="445" mass="49318">MRIRTLTQTLTTLLLLSIPSRTLAQSGAAQPISTTITTIAKDLPGVRTLVLDPTNNDILVLARGKQQVVALTEEPEGSGKFKQTVILDAEQEGLRLTHGMDLSNGWLYASSDARIYRWPYRSDRQKINQKGFQVVLRNMEEGGQGGAPQGHSTRHFLWGPDGNFYVGMPSIQNVDSDSSRSRVRRFPFSRNGTIPTDGFDWQSGAVWADGLRNPLAMSFDQFGRLWEFDNGPDDLNRPDLAQRFGIQADQFHNDNPCEELNILNGPVDKFYGYPDCFSLGNVSSTYPNDAQMMTQYAWPENPRGRTDEWCQNPQNNQPPLACIPAHSSPIFMRFFGNPSDPSAQGCDESDGAWPCEHEGSAFVTLHGSWNRDHPTGYAVVRVPFKAGNASSLPMPVQSEVEYVVKWQGCSAVKMSDNGCFRPTGLVWRKGVMYVGSDGTGEVVSV</sequence>
<evidence type="ECO:0000313" key="4">
    <source>
        <dbReference type="Proteomes" id="UP001212841"/>
    </source>
</evidence>
<keyword evidence="1" id="KW-0732">Signal</keyword>
<gene>
    <name evidence="3" type="ORF">HK097_010423</name>
</gene>
<accession>A0AAD5S945</accession>
<dbReference type="InterPro" id="IPR054539">
    <property type="entry name" value="Beta-prop_PDH"/>
</dbReference>
<dbReference type="AlphaFoldDB" id="A0AAD5S945"/>
<evidence type="ECO:0000256" key="1">
    <source>
        <dbReference type="SAM" id="SignalP"/>
    </source>
</evidence>
<dbReference type="PANTHER" id="PTHR19328">
    <property type="entry name" value="HEDGEHOG-INTERACTING PROTEIN"/>
    <property type="match status" value="1"/>
</dbReference>
<dbReference type="PANTHER" id="PTHR19328:SF53">
    <property type="entry name" value="MEMBRANE PROTEIN"/>
    <property type="match status" value="1"/>
</dbReference>
<dbReference type="EMBL" id="JADGJD010000770">
    <property type="protein sequence ID" value="KAJ3048570.1"/>
    <property type="molecule type" value="Genomic_DNA"/>
</dbReference>
<dbReference type="Pfam" id="PF22807">
    <property type="entry name" value="TrAA12"/>
    <property type="match status" value="1"/>
</dbReference>
<dbReference type="InterPro" id="IPR011041">
    <property type="entry name" value="Quinoprot_gluc/sorb_DH_b-prop"/>
</dbReference>
<dbReference type="Proteomes" id="UP001212841">
    <property type="component" value="Unassembled WGS sequence"/>
</dbReference>
<dbReference type="InterPro" id="IPR011042">
    <property type="entry name" value="6-blade_b-propeller_TolB-like"/>
</dbReference>
<feature type="chain" id="PRO_5042279049" description="Pyrroloquinoline quinone-dependent pyranose dehydrogenase beta-propeller domain-containing protein" evidence="1">
    <location>
        <begin position="25"/>
        <end position="445"/>
    </location>
</feature>
<protein>
    <recommendedName>
        <fullName evidence="2">Pyrroloquinoline quinone-dependent pyranose dehydrogenase beta-propeller domain-containing protein</fullName>
    </recommendedName>
</protein>
<organism evidence="3 4">
    <name type="scientific">Rhizophlyctis rosea</name>
    <dbReference type="NCBI Taxonomy" id="64517"/>
    <lineage>
        <taxon>Eukaryota</taxon>
        <taxon>Fungi</taxon>
        <taxon>Fungi incertae sedis</taxon>
        <taxon>Chytridiomycota</taxon>
        <taxon>Chytridiomycota incertae sedis</taxon>
        <taxon>Chytridiomycetes</taxon>
        <taxon>Rhizophlyctidales</taxon>
        <taxon>Rhizophlyctidaceae</taxon>
        <taxon>Rhizophlyctis</taxon>
    </lineage>
</organism>
<comment type="caution">
    <text evidence="3">The sequence shown here is derived from an EMBL/GenBank/DDBJ whole genome shotgun (WGS) entry which is preliminary data.</text>
</comment>
<evidence type="ECO:0000259" key="2">
    <source>
        <dbReference type="Pfam" id="PF22807"/>
    </source>
</evidence>
<dbReference type="Gene3D" id="2.120.10.30">
    <property type="entry name" value="TolB, C-terminal domain"/>
    <property type="match status" value="1"/>
</dbReference>